<dbReference type="AlphaFoldDB" id="A0A9W4H3B7"/>
<comment type="caution">
    <text evidence="2">The sequence shown here is derived from an EMBL/GenBank/DDBJ whole genome shotgun (WGS) entry which is preliminary data.</text>
</comment>
<reference evidence="2" key="1">
    <citation type="submission" date="2021-06" db="EMBL/GenBank/DDBJ databases">
        <authorList>
            <person name="Arsene-Ploetze F."/>
        </authorList>
    </citation>
    <scope>NUCLEOTIDE SEQUENCE</scope>
    <source>
        <strain evidence="2">SBRY1</strain>
    </source>
</reference>
<evidence type="ECO:0000256" key="1">
    <source>
        <dbReference type="SAM" id="MobiDB-lite"/>
    </source>
</evidence>
<dbReference type="EMBL" id="CAJVAX010000018">
    <property type="protein sequence ID" value="CAG7647017.1"/>
    <property type="molecule type" value="Genomic_DNA"/>
</dbReference>
<evidence type="ECO:0000313" key="3">
    <source>
        <dbReference type="Proteomes" id="UP001153328"/>
    </source>
</evidence>
<name>A0A9W4H3B7_9ACTN</name>
<proteinExistence type="predicted"/>
<evidence type="ECO:0000313" key="2">
    <source>
        <dbReference type="EMBL" id="CAG7647017.1"/>
    </source>
</evidence>
<gene>
    <name evidence="2" type="ORF">SBRY_40554</name>
</gene>
<accession>A0A9W4H3B7</accession>
<organism evidence="2 3">
    <name type="scientific">Actinacidiphila bryophytorum</name>
    <dbReference type="NCBI Taxonomy" id="1436133"/>
    <lineage>
        <taxon>Bacteria</taxon>
        <taxon>Bacillati</taxon>
        <taxon>Actinomycetota</taxon>
        <taxon>Actinomycetes</taxon>
        <taxon>Kitasatosporales</taxon>
        <taxon>Streptomycetaceae</taxon>
        <taxon>Actinacidiphila</taxon>
    </lineage>
</organism>
<protein>
    <submittedName>
        <fullName evidence="2">Uncharacterized protein</fullName>
    </submittedName>
</protein>
<feature type="region of interest" description="Disordered" evidence="1">
    <location>
        <begin position="1"/>
        <end position="25"/>
    </location>
</feature>
<keyword evidence="3" id="KW-1185">Reference proteome</keyword>
<sequence>MTARPPDAAHVTSGGRAVTPRDLGAGAPASYAGAGPLPPCVLEAWTQDIGCVVMPRASCTTMERPRIGAALPWIPCCRMRAAGGLTTLSCRRGVSAGGTPARLRTGRQALLRKGSCP</sequence>
<dbReference type="Proteomes" id="UP001153328">
    <property type="component" value="Unassembled WGS sequence"/>
</dbReference>